<dbReference type="InterPro" id="IPR020591">
    <property type="entry name" value="Chromosome_initiator_DnaA-like"/>
</dbReference>
<dbReference type="HAMAP" id="MF_00377">
    <property type="entry name" value="DnaA_bact"/>
    <property type="match status" value="1"/>
</dbReference>
<dbReference type="GO" id="GO:0008289">
    <property type="term" value="F:lipid binding"/>
    <property type="evidence" value="ECO:0007669"/>
    <property type="project" value="UniProtKB-KW"/>
</dbReference>
<evidence type="ECO:0000256" key="4">
    <source>
        <dbReference type="ARBA" id="ARBA00022741"/>
    </source>
</evidence>
<comment type="caution">
    <text evidence="8">Lacks conserved residue(s) required for the propagation of feature annotation.</text>
</comment>
<sequence>MAGTELYGSEQEPARGGDGDAWARVRSRLKAELGDEVFSCWFAGMNLEAIENGTVTQSVPSRFLKSWISTYYRDKLTALWQAESGQVRKIEVVVRTAARSRTDAVVEAAPKLPLRAVSPRADEPRGEAKVIRPASFAAAAPAPATTSAIEDAASPLDSRFTLGTFVEGASNRFALAAARQLAEGPRASGVSFNPLFVHAAVGLGKTHLLQAIANEIREKRPEVKVLYLTAEQFMYRFVQALQSNSAIAFKDALRGIDVLLIDDVQFLHGKQLQQEFCHTVNSLIDGARQVVVAADRPPIELETLDERVRSRLAGGLLVEIGAPDAALRRAIVERRIEIARLQHPNFTVPEEVSDYIVRNIATSGRDLEGAVTRLLGHNQLTGAPISLAMAEVTLKDLIRGTDQRKVKIEDIQRVVAKHYNVSKQDLLSSRRTRSIVWPRQIAMFLAKTLTLRSLPEIGRRFGGRDHTTVLHAVRKVEGLVATDEALAQDIEILRRMLDN</sequence>
<dbReference type="Gene3D" id="1.10.1750.10">
    <property type="match status" value="1"/>
</dbReference>
<dbReference type="Gene3D" id="3.30.300.180">
    <property type="match status" value="1"/>
</dbReference>
<dbReference type="PRINTS" id="PR00051">
    <property type="entry name" value="DNAA"/>
</dbReference>
<dbReference type="CDD" id="cd00009">
    <property type="entry name" value="AAA"/>
    <property type="match status" value="1"/>
</dbReference>
<evidence type="ECO:0000259" key="14">
    <source>
        <dbReference type="SMART" id="SM00760"/>
    </source>
</evidence>
<name>A0A931MXA8_9HYPH</name>
<evidence type="ECO:0000256" key="1">
    <source>
        <dbReference type="ARBA" id="ARBA00006583"/>
    </source>
</evidence>
<dbReference type="GO" id="GO:0006275">
    <property type="term" value="P:regulation of DNA replication"/>
    <property type="evidence" value="ECO:0007669"/>
    <property type="project" value="UniProtKB-UniRule"/>
</dbReference>
<dbReference type="GO" id="GO:0005737">
    <property type="term" value="C:cytoplasm"/>
    <property type="evidence" value="ECO:0007669"/>
    <property type="project" value="UniProtKB-SubCell"/>
</dbReference>
<dbReference type="NCBIfam" id="TIGR00362">
    <property type="entry name" value="DnaA"/>
    <property type="match status" value="1"/>
</dbReference>
<dbReference type="GO" id="GO:0006270">
    <property type="term" value="P:DNA replication initiation"/>
    <property type="evidence" value="ECO:0007669"/>
    <property type="project" value="UniProtKB-UniRule"/>
</dbReference>
<feature type="binding site" evidence="8">
    <location>
        <position position="205"/>
    </location>
    <ligand>
        <name>ATP</name>
        <dbReference type="ChEBI" id="CHEBI:30616"/>
    </ligand>
</feature>
<evidence type="ECO:0000256" key="8">
    <source>
        <dbReference type="HAMAP-Rule" id="MF_00377"/>
    </source>
</evidence>
<keyword evidence="5 8" id="KW-0067">ATP-binding</keyword>
<proteinExistence type="inferred from homology"/>
<dbReference type="InterPro" id="IPR013317">
    <property type="entry name" value="DnaA_dom"/>
</dbReference>
<dbReference type="Pfam" id="PF08299">
    <property type="entry name" value="Bac_DnaA_C"/>
    <property type="match status" value="1"/>
</dbReference>
<dbReference type="Gene3D" id="3.40.50.300">
    <property type="entry name" value="P-loop containing nucleotide triphosphate hydrolases"/>
    <property type="match status" value="1"/>
</dbReference>
<comment type="domain">
    <text evidence="8">Domain I is involved in oligomerization and binding regulators, domain II is flexibile and of varying length in different bacteria, domain III forms the AAA+ region, while domain IV binds dsDNA.</text>
</comment>
<dbReference type="RefSeq" id="WP_197311819.1">
    <property type="nucleotide sequence ID" value="NZ_JADZLT010000051.1"/>
</dbReference>
<dbReference type="SUPFAM" id="SSF48295">
    <property type="entry name" value="TrpR-like"/>
    <property type="match status" value="1"/>
</dbReference>
<evidence type="ECO:0000256" key="11">
    <source>
        <dbReference type="RuleBase" id="RU004227"/>
    </source>
</evidence>
<evidence type="ECO:0000256" key="3">
    <source>
        <dbReference type="ARBA" id="ARBA00022705"/>
    </source>
</evidence>
<dbReference type="PROSITE" id="PS01008">
    <property type="entry name" value="DNAA"/>
    <property type="match status" value="1"/>
</dbReference>
<dbReference type="AlphaFoldDB" id="A0A931MXA8"/>
<dbReference type="Pfam" id="PF00308">
    <property type="entry name" value="Bac_DnaA"/>
    <property type="match status" value="1"/>
</dbReference>
<dbReference type="InterPro" id="IPR024633">
    <property type="entry name" value="DnaA_N_dom"/>
</dbReference>
<dbReference type="InterPro" id="IPR018312">
    <property type="entry name" value="Chromosome_initiator_DnaA_CS"/>
</dbReference>
<evidence type="ECO:0000256" key="7">
    <source>
        <dbReference type="ARBA" id="ARBA00023125"/>
    </source>
</evidence>
<feature type="region of interest" description="Domain I, interacts with DnaA modulators" evidence="8">
    <location>
        <begin position="1"/>
        <end position="135"/>
    </location>
</feature>
<dbReference type="GO" id="GO:0005886">
    <property type="term" value="C:plasma membrane"/>
    <property type="evidence" value="ECO:0007669"/>
    <property type="project" value="TreeGrafter"/>
</dbReference>
<accession>A0A931MXA8</accession>
<evidence type="ECO:0000256" key="5">
    <source>
        <dbReference type="ARBA" id="ARBA00022840"/>
    </source>
</evidence>
<keyword evidence="4 8" id="KW-0547">Nucleotide-binding</keyword>
<dbReference type="PANTHER" id="PTHR30050:SF2">
    <property type="entry name" value="CHROMOSOMAL REPLICATION INITIATOR PROTEIN DNAA"/>
    <property type="match status" value="1"/>
</dbReference>
<dbReference type="CDD" id="cd06571">
    <property type="entry name" value="Bac_DnaA_C"/>
    <property type="match status" value="1"/>
</dbReference>
<dbReference type="EMBL" id="JADZLT010000051">
    <property type="protein sequence ID" value="MBH0238733.1"/>
    <property type="molecule type" value="Genomic_DNA"/>
</dbReference>
<dbReference type="Pfam" id="PF11638">
    <property type="entry name" value="DnaA_N"/>
    <property type="match status" value="1"/>
</dbReference>
<feature type="region of interest" description="Disordered" evidence="12">
    <location>
        <begin position="1"/>
        <end position="20"/>
    </location>
</feature>
<comment type="subunit">
    <text evidence="8">Oligomerizes as a right-handed, spiral filament on DNA at oriC.</text>
</comment>
<evidence type="ECO:0000256" key="12">
    <source>
        <dbReference type="SAM" id="MobiDB-lite"/>
    </source>
</evidence>
<dbReference type="FunFam" id="1.10.1750.10:FF:000002">
    <property type="entry name" value="Chromosomal replication initiator protein DnaA"/>
    <property type="match status" value="1"/>
</dbReference>
<feature type="domain" description="Chromosomal replication initiator DnaA C-terminal" evidence="14">
    <location>
        <begin position="407"/>
        <end position="476"/>
    </location>
</feature>
<protein>
    <recommendedName>
        <fullName evidence="8 9">Chromosomal replication initiator protein DnaA</fullName>
    </recommendedName>
</protein>
<dbReference type="SUPFAM" id="SSF52540">
    <property type="entry name" value="P-loop containing nucleoside triphosphate hydrolases"/>
    <property type="match status" value="1"/>
</dbReference>
<keyword evidence="3 8" id="KW-0235">DNA replication</keyword>
<feature type="binding site" evidence="8">
    <location>
        <position position="202"/>
    </location>
    <ligand>
        <name>ATP</name>
        <dbReference type="ChEBI" id="CHEBI:30616"/>
    </ligand>
</feature>
<dbReference type="SMART" id="SM00382">
    <property type="entry name" value="AAA"/>
    <property type="match status" value="1"/>
</dbReference>
<dbReference type="PANTHER" id="PTHR30050">
    <property type="entry name" value="CHROMOSOMAL REPLICATION INITIATOR PROTEIN DNAA"/>
    <property type="match status" value="1"/>
</dbReference>
<dbReference type="InterPro" id="IPR003593">
    <property type="entry name" value="AAA+_ATPase"/>
</dbReference>
<dbReference type="InterPro" id="IPR027417">
    <property type="entry name" value="P-loop_NTPase"/>
</dbReference>
<feature type="region of interest" description="Domain IV, binds dsDNA" evidence="8">
    <location>
        <begin position="379"/>
        <end position="499"/>
    </location>
</feature>
<reference evidence="15" key="1">
    <citation type="submission" date="2020-12" db="EMBL/GenBank/DDBJ databases">
        <title>Methylobrevis albus sp. nov., isolated from fresh water lack sediment.</title>
        <authorList>
            <person name="Zou Q."/>
        </authorList>
    </citation>
    <scope>NUCLEOTIDE SEQUENCE</scope>
    <source>
        <strain evidence="15">L22</strain>
    </source>
</reference>
<dbReference type="Gene3D" id="1.10.8.60">
    <property type="match status" value="1"/>
</dbReference>
<organism evidence="15 16">
    <name type="scientific">Methylobrevis albus</name>
    <dbReference type="NCBI Taxonomy" id="2793297"/>
    <lineage>
        <taxon>Bacteria</taxon>
        <taxon>Pseudomonadati</taxon>
        <taxon>Pseudomonadota</taxon>
        <taxon>Alphaproteobacteria</taxon>
        <taxon>Hyphomicrobiales</taxon>
        <taxon>Pleomorphomonadaceae</taxon>
        <taxon>Methylobrevis</taxon>
    </lineage>
</organism>
<dbReference type="InterPro" id="IPR010921">
    <property type="entry name" value="Trp_repressor/repl_initiator"/>
</dbReference>
<evidence type="ECO:0000256" key="10">
    <source>
        <dbReference type="RuleBase" id="RU000577"/>
    </source>
</evidence>
<dbReference type="GO" id="GO:0005524">
    <property type="term" value="F:ATP binding"/>
    <property type="evidence" value="ECO:0007669"/>
    <property type="project" value="UniProtKB-UniRule"/>
</dbReference>
<evidence type="ECO:0000256" key="9">
    <source>
        <dbReference type="NCBIfam" id="TIGR00362"/>
    </source>
</evidence>
<feature type="binding site" evidence="8">
    <location>
        <position position="206"/>
    </location>
    <ligand>
        <name>ATP</name>
        <dbReference type="ChEBI" id="CHEBI:30616"/>
    </ligand>
</feature>
<dbReference type="Proteomes" id="UP000631694">
    <property type="component" value="Unassembled WGS sequence"/>
</dbReference>
<evidence type="ECO:0000313" key="16">
    <source>
        <dbReference type="Proteomes" id="UP000631694"/>
    </source>
</evidence>
<evidence type="ECO:0000256" key="2">
    <source>
        <dbReference type="ARBA" id="ARBA00022490"/>
    </source>
</evidence>
<dbReference type="InterPro" id="IPR001957">
    <property type="entry name" value="Chromosome_initiator_DnaA"/>
</dbReference>
<keyword evidence="2 8" id="KW-0963">Cytoplasm</keyword>
<evidence type="ECO:0000313" key="15">
    <source>
        <dbReference type="EMBL" id="MBH0238733.1"/>
    </source>
</evidence>
<feature type="binding site" evidence="8">
    <location>
        <position position="204"/>
    </location>
    <ligand>
        <name>ATP</name>
        <dbReference type="ChEBI" id="CHEBI:30616"/>
    </ligand>
</feature>
<comment type="similarity">
    <text evidence="1 8 11">Belongs to the DnaA family.</text>
</comment>
<dbReference type="SMART" id="SM00760">
    <property type="entry name" value="Bac_DnaA_C"/>
    <property type="match status" value="1"/>
</dbReference>
<gene>
    <name evidence="8 15" type="primary">dnaA</name>
    <name evidence="15" type="ORF">I5731_12930</name>
</gene>
<dbReference type="GO" id="GO:0003688">
    <property type="term" value="F:DNA replication origin binding"/>
    <property type="evidence" value="ECO:0007669"/>
    <property type="project" value="UniProtKB-UniRule"/>
</dbReference>
<dbReference type="InterPro" id="IPR013159">
    <property type="entry name" value="DnaA_C"/>
</dbReference>
<keyword evidence="6 8" id="KW-0446">Lipid-binding</keyword>
<dbReference type="InterPro" id="IPR038454">
    <property type="entry name" value="DnaA_N_sf"/>
</dbReference>
<comment type="subcellular location">
    <subcellularLocation>
        <location evidence="8">Cytoplasm</location>
    </subcellularLocation>
</comment>
<evidence type="ECO:0000256" key="6">
    <source>
        <dbReference type="ARBA" id="ARBA00023121"/>
    </source>
</evidence>
<keyword evidence="16" id="KW-1185">Reference proteome</keyword>
<keyword evidence="7 8" id="KW-0238">DNA-binding</keyword>
<evidence type="ECO:0000259" key="13">
    <source>
        <dbReference type="SMART" id="SM00382"/>
    </source>
</evidence>
<comment type="function">
    <text evidence="8 10">Plays an essential role in the initiation and regulation of chromosomal replication. ATP-DnaA binds to the origin of replication (oriC) to initiate formation of the DNA replication initiation complex once per cell cycle. Binds the DnaA box (a 9 base pair repeat at the origin) and separates the double-stranded (ds)DNA. Forms a right-handed helical filament on oriC DNA; dsDNA binds to the exterior of the filament while single-stranded (ss)DNA is stabiized in the filament's interior. The ATP-DnaA-oriC complex binds and stabilizes one strand of the AT-rich DNA unwinding element (DUE), permitting loading of DNA polymerase. After initiation quickly degrades to an ADP-DnaA complex that is not apt for DNA replication. Binds acidic phospholipids.</text>
</comment>
<feature type="domain" description="AAA+ ATPase" evidence="13">
    <location>
        <begin position="191"/>
        <end position="318"/>
    </location>
</feature>
<comment type="caution">
    <text evidence="15">The sequence shown here is derived from an EMBL/GenBank/DDBJ whole genome shotgun (WGS) entry which is preliminary data.</text>
</comment>